<reference evidence="1" key="1">
    <citation type="submission" date="2023-08" db="EMBL/GenBank/DDBJ databases">
        <title>Complete genome sequence of Sinorhizobium chiapanecum ITTG S70 isolated from Acaciella angustissima nodules in Chiapas-Mexico.</title>
        <authorList>
            <person name="Rincon-Rosales R."/>
            <person name="Rogel M.A."/>
            <person name="Rincon-Medina C.I."/>
            <person name="Guerrero G."/>
            <person name="Manzano-Gomez L.A."/>
            <person name="Lopez-Lopez A."/>
            <person name="Rincon Molina F.A."/>
            <person name="Martinez-Romero E."/>
        </authorList>
    </citation>
    <scope>NUCLEOTIDE SEQUENCE</scope>
    <source>
        <strain evidence="1">ITTG S70</strain>
        <plasmid evidence="1">pSchITTGS70d</plasmid>
    </source>
</reference>
<dbReference type="Proteomes" id="UP001432360">
    <property type="component" value="Plasmid pSchITTGS70d"/>
</dbReference>
<name>A0ABZ2BHQ2_9HYPH</name>
<protein>
    <recommendedName>
        <fullName evidence="3">AlgX/AlgJ SGNH hydrolase-like domain-containing protein</fullName>
    </recommendedName>
</protein>
<evidence type="ECO:0000313" key="1">
    <source>
        <dbReference type="EMBL" id="WVT06948.1"/>
    </source>
</evidence>
<gene>
    <name evidence="1" type="ORF">RB548_29660</name>
</gene>
<evidence type="ECO:0008006" key="3">
    <source>
        <dbReference type="Google" id="ProtNLM"/>
    </source>
</evidence>
<proteinExistence type="predicted"/>
<dbReference type="SUPFAM" id="SSF52266">
    <property type="entry name" value="SGNH hydrolase"/>
    <property type="match status" value="1"/>
</dbReference>
<sequence>MFGLLALEGLCRVLPVMSGWENPPVTADHPFIRNQPFNEYVFSQGWDLRGVVRGRFNSLGFSSPEPERDTKLVIIGDSFVEASMLNFDERLAPLINKKQSDLRATSLGRAGADIPDYIVTANWVQRHLKSSFIVFVITDGDLLDSLRPKRRGYWFSREPDGSLALRRDTESGLRNALLKSRFASYVLYNLKFGPSMIFSGSRRGEEAALQSEPESGALENAVERFLDEIAALQRSGIKVVLAFDAERGAIYTGRGKLHTKEFDLLAGRAATQGIAICDLSSAFATKYALSRQPFDFVNGEGHWNALGSSVVADAVLGTVKSLKVQGNEVSARVPDRSWIGSADDPGKRQ</sequence>
<keyword evidence="1" id="KW-0614">Plasmid</keyword>
<evidence type="ECO:0000313" key="2">
    <source>
        <dbReference type="Proteomes" id="UP001432360"/>
    </source>
</evidence>
<organism evidence="1 2">
    <name type="scientific">Sinorhizobium chiapasense</name>
    <dbReference type="NCBI Taxonomy" id="501572"/>
    <lineage>
        <taxon>Bacteria</taxon>
        <taxon>Pseudomonadati</taxon>
        <taxon>Pseudomonadota</taxon>
        <taxon>Alphaproteobacteria</taxon>
        <taxon>Hyphomicrobiales</taxon>
        <taxon>Rhizobiaceae</taxon>
        <taxon>Sinorhizobium/Ensifer group</taxon>
        <taxon>Sinorhizobium</taxon>
    </lineage>
</organism>
<geneLocation type="plasmid" evidence="1 2">
    <name>pSchITTGS70d</name>
</geneLocation>
<dbReference type="RefSeq" id="WP_331375970.1">
    <property type="nucleotide sequence ID" value="NZ_CP133152.1"/>
</dbReference>
<dbReference type="EMBL" id="CP133152">
    <property type="protein sequence ID" value="WVT06948.1"/>
    <property type="molecule type" value="Genomic_DNA"/>
</dbReference>
<keyword evidence="2" id="KW-1185">Reference proteome</keyword>
<accession>A0ABZ2BHQ2</accession>